<evidence type="ECO:0000259" key="7">
    <source>
        <dbReference type="PROSITE" id="PS50983"/>
    </source>
</evidence>
<accession>A0A5C4TEG1</accession>
<feature type="domain" description="Fe/B12 periplasmic-binding" evidence="7">
    <location>
        <begin position="70"/>
        <end position="326"/>
    </location>
</feature>
<dbReference type="GO" id="GO:0030288">
    <property type="term" value="C:outer membrane-bounded periplasmic space"/>
    <property type="evidence" value="ECO:0007669"/>
    <property type="project" value="TreeGrafter"/>
</dbReference>
<dbReference type="PANTHER" id="PTHR30532:SF21">
    <property type="entry name" value="SIDEROPHORE-BINDING LIPOPROTEIN YFIY-RELATED"/>
    <property type="match status" value="1"/>
</dbReference>
<sequence>MNETRLKLASALLGLTALAVAVAGCSGNAPSAASTSASGSKTLADANAQPFQRTIRHAAGETVLTARPGNIALLDYSFVDYLAALDVRPGATVSFVKNELPPYLADRVSGVKFLGTIGEANPEAILAADPDLIIGASPGSDKAYDQLTKIAKTILLSQSEFDWRKTLNEFAPIVGKEDKAKQVLEDYDKRMENAAKQLKSAIGEQTVMFLRILPKEYRVYGKLSPAGSVLYDDLSLRPASGVPLDKKQLAVSMEALPDFDPDHIFLLAQDDAEAKIKELQNSPLWKNLKAVKNNRIYPVDQRLWIQGEGPIASATMLEQAVKELTK</sequence>
<evidence type="ECO:0000256" key="3">
    <source>
        <dbReference type="ARBA" id="ARBA00022448"/>
    </source>
</evidence>
<dbReference type="SUPFAM" id="SSF53807">
    <property type="entry name" value="Helical backbone' metal receptor"/>
    <property type="match status" value="1"/>
</dbReference>
<dbReference type="AlphaFoldDB" id="A0A5C4TEG1"/>
<feature type="signal peptide" evidence="6">
    <location>
        <begin position="1"/>
        <end position="23"/>
    </location>
</feature>
<feature type="chain" id="PRO_5039247843" evidence="6">
    <location>
        <begin position="24"/>
        <end position="326"/>
    </location>
</feature>
<dbReference type="PROSITE" id="PS50983">
    <property type="entry name" value="FE_B12_PBP"/>
    <property type="match status" value="1"/>
</dbReference>
<comment type="similarity">
    <text evidence="2">Belongs to the bacterial solute-binding protein 8 family.</text>
</comment>
<dbReference type="OrthoDB" id="63946at2"/>
<proteinExistence type="inferred from homology"/>
<gene>
    <name evidence="8" type="ORF">FE784_03795</name>
</gene>
<comment type="subcellular location">
    <subcellularLocation>
        <location evidence="1">Cell envelope</location>
    </subcellularLocation>
</comment>
<evidence type="ECO:0000313" key="9">
    <source>
        <dbReference type="Proteomes" id="UP000307943"/>
    </source>
</evidence>
<keyword evidence="3" id="KW-0813">Transport</keyword>
<dbReference type="PROSITE" id="PS51257">
    <property type="entry name" value="PROKAR_LIPOPROTEIN"/>
    <property type="match status" value="1"/>
</dbReference>
<keyword evidence="9" id="KW-1185">Reference proteome</keyword>
<dbReference type="GO" id="GO:1901678">
    <property type="term" value="P:iron coordination entity transport"/>
    <property type="evidence" value="ECO:0007669"/>
    <property type="project" value="UniProtKB-ARBA"/>
</dbReference>
<dbReference type="Gene3D" id="3.40.50.1980">
    <property type="entry name" value="Nitrogenase molybdenum iron protein domain"/>
    <property type="match status" value="2"/>
</dbReference>
<evidence type="ECO:0000256" key="5">
    <source>
        <dbReference type="SAM" id="Coils"/>
    </source>
</evidence>
<feature type="coiled-coil region" evidence="5">
    <location>
        <begin position="177"/>
        <end position="204"/>
    </location>
</feature>
<dbReference type="RefSeq" id="WP_139600801.1">
    <property type="nucleotide sequence ID" value="NZ_VDCQ01000004.1"/>
</dbReference>
<organism evidence="8 9">
    <name type="scientific">Paenibacillus hemerocallicola</name>
    <dbReference type="NCBI Taxonomy" id="1172614"/>
    <lineage>
        <taxon>Bacteria</taxon>
        <taxon>Bacillati</taxon>
        <taxon>Bacillota</taxon>
        <taxon>Bacilli</taxon>
        <taxon>Bacillales</taxon>
        <taxon>Paenibacillaceae</taxon>
        <taxon>Paenibacillus</taxon>
    </lineage>
</organism>
<keyword evidence="4 6" id="KW-0732">Signal</keyword>
<protein>
    <submittedName>
        <fullName evidence="8">Iron-siderophore ABC transporter substrate-binding protein</fullName>
    </submittedName>
</protein>
<dbReference type="PANTHER" id="PTHR30532">
    <property type="entry name" value="IRON III DICITRATE-BINDING PERIPLASMIC PROTEIN"/>
    <property type="match status" value="1"/>
</dbReference>
<evidence type="ECO:0000256" key="2">
    <source>
        <dbReference type="ARBA" id="ARBA00008814"/>
    </source>
</evidence>
<dbReference type="InterPro" id="IPR002491">
    <property type="entry name" value="ABC_transptr_periplasmic_BD"/>
</dbReference>
<dbReference type="CDD" id="cd01146">
    <property type="entry name" value="FhuD"/>
    <property type="match status" value="1"/>
</dbReference>
<dbReference type="InterPro" id="IPR051313">
    <property type="entry name" value="Bact_iron-sidero_bind"/>
</dbReference>
<reference evidence="8 9" key="1">
    <citation type="submission" date="2019-05" db="EMBL/GenBank/DDBJ databases">
        <title>We sequenced the genome of Paenibacillus hemerocallicola KCTC 33185 for further insight into its adaptation and study the phylogeny of Paenibacillus.</title>
        <authorList>
            <person name="Narsing Rao M.P."/>
        </authorList>
    </citation>
    <scope>NUCLEOTIDE SEQUENCE [LARGE SCALE GENOMIC DNA]</scope>
    <source>
        <strain evidence="8 9">KCTC 33185</strain>
    </source>
</reference>
<dbReference type="Proteomes" id="UP000307943">
    <property type="component" value="Unassembled WGS sequence"/>
</dbReference>
<comment type="caution">
    <text evidence="8">The sequence shown here is derived from an EMBL/GenBank/DDBJ whole genome shotgun (WGS) entry which is preliminary data.</text>
</comment>
<evidence type="ECO:0000256" key="1">
    <source>
        <dbReference type="ARBA" id="ARBA00004196"/>
    </source>
</evidence>
<dbReference type="Pfam" id="PF01497">
    <property type="entry name" value="Peripla_BP_2"/>
    <property type="match status" value="1"/>
</dbReference>
<evidence type="ECO:0000256" key="4">
    <source>
        <dbReference type="ARBA" id="ARBA00022729"/>
    </source>
</evidence>
<evidence type="ECO:0000256" key="6">
    <source>
        <dbReference type="SAM" id="SignalP"/>
    </source>
</evidence>
<name>A0A5C4TEG1_9BACL</name>
<dbReference type="EMBL" id="VDCQ01000004">
    <property type="protein sequence ID" value="TNJ67514.1"/>
    <property type="molecule type" value="Genomic_DNA"/>
</dbReference>
<evidence type="ECO:0000313" key="8">
    <source>
        <dbReference type="EMBL" id="TNJ67514.1"/>
    </source>
</evidence>
<keyword evidence="5" id="KW-0175">Coiled coil</keyword>